<dbReference type="AlphaFoldDB" id="A0A9P2WPF0"/>
<evidence type="ECO:0000256" key="2">
    <source>
        <dbReference type="ARBA" id="ARBA00022692"/>
    </source>
</evidence>
<dbReference type="PANTHER" id="PTHR33514:SF13">
    <property type="entry name" value="PROTEIN ABCI12, CHLOROPLASTIC"/>
    <property type="match status" value="1"/>
</dbReference>
<keyword evidence="7" id="KW-1185">Reference proteome</keyword>
<accession>A0A9P2WPF0</accession>
<feature type="transmembrane region" description="Helical" evidence="5">
    <location>
        <begin position="43"/>
        <end position="63"/>
    </location>
</feature>
<evidence type="ECO:0000256" key="4">
    <source>
        <dbReference type="ARBA" id="ARBA00023136"/>
    </source>
</evidence>
<protein>
    <submittedName>
        <fullName evidence="6">Cobalt transport system permease</fullName>
    </submittedName>
</protein>
<reference evidence="6 7" key="1">
    <citation type="journal article" date="2013" name="Genome Announc.">
        <title>Draft Genome Sequence of the Lignocellulose Decomposer Thermobifida fusca Strain TM51.</title>
        <authorList>
            <person name="Toth A."/>
            <person name="Barna T."/>
            <person name="Nagy I."/>
            <person name="Horvath B."/>
            <person name="Nagy I."/>
            <person name="Tancsics A."/>
            <person name="Kriszt B."/>
            <person name="Baka E."/>
            <person name="Fekete C."/>
            <person name="Kukolya J."/>
        </authorList>
    </citation>
    <scope>NUCLEOTIDE SEQUENCE [LARGE SCALE GENOMIC DNA]</scope>
    <source>
        <strain evidence="6 7">TM51</strain>
    </source>
</reference>
<feature type="transmembrane region" description="Helical" evidence="5">
    <location>
        <begin position="98"/>
        <end position="116"/>
    </location>
</feature>
<name>A0A9P2WPF0_THEFU</name>
<dbReference type="RefSeq" id="WP_011292735.1">
    <property type="nucleotide sequence ID" value="NZ_AOSG01000066.1"/>
</dbReference>
<evidence type="ECO:0000256" key="5">
    <source>
        <dbReference type="SAM" id="Phobius"/>
    </source>
</evidence>
<evidence type="ECO:0000313" key="6">
    <source>
        <dbReference type="EMBL" id="EOR70592.1"/>
    </source>
</evidence>
<proteinExistence type="predicted"/>
<feature type="transmembrane region" description="Helical" evidence="5">
    <location>
        <begin position="15"/>
        <end position="36"/>
    </location>
</feature>
<dbReference type="Pfam" id="PF02361">
    <property type="entry name" value="CbiQ"/>
    <property type="match status" value="1"/>
</dbReference>
<keyword evidence="2 5" id="KW-0812">Transmembrane</keyword>
<evidence type="ECO:0000256" key="1">
    <source>
        <dbReference type="ARBA" id="ARBA00004141"/>
    </source>
</evidence>
<organism evidence="6 7">
    <name type="scientific">Thermobifida fusca TM51</name>
    <dbReference type="NCBI Taxonomy" id="1169414"/>
    <lineage>
        <taxon>Bacteria</taxon>
        <taxon>Bacillati</taxon>
        <taxon>Actinomycetota</taxon>
        <taxon>Actinomycetes</taxon>
        <taxon>Streptosporangiales</taxon>
        <taxon>Nocardiopsidaceae</taxon>
        <taxon>Thermobifida</taxon>
    </lineage>
</organism>
<keyword evidence="4 5" id="KW-0472">Membrane</keyword>
<dbReference type="PANTHER" id="PTHR33514">
    <property type="entry name" value="PROTEIN ABCI12, CHLOROPLASTIC"/>
    <property type="match status" value="1"/>
</dbReference>
<keyword evidence="3 5" id="KW-1133">Transmembrane helix</keyword>
<feature type="transmembrane region" description="Helical" evidence="5">
    <location>
        <begin position="69"/>
        <end position="86"/>
    </location>
</feature>
<comment type="caution">
    <text evidence="6">The sequence shown here is derived from an EMBL/GenBank/DDBJ whole genome shotgun (WGS) entry which is preliminary data.</text>
</comment>
<comment type="subcellular location">
    <subcellularLocation>
        <location evidence="1">Membrane</location>
        <topology evidence="1">Multi-pass membrane protein</topology>
    </subcellularLocation>
</comment>
<dbReference type="Proteomes" id="UP000014184">
    <property type="component" value="Unassembled WGS sequence"/>
</dbReference>
<evidence type="ECO:0000313" key="7">
    <source>
        <dbReference type="Proteomes" id="UP000014184"/>
    </source>
</evidence>
<evidence type="ECO:0000256" key="3">
    <source>
        <dbReference type="ARBA" id="ARBA00022989"/>
    </source>
</evidence>
<sequence length="198" mass="21245">MNTVGLYVPGTSLPYRIPAGVKLLALLGTVTVLVVLADPWVSLGAVLAVVLLYILWGLAAHLWHAFRPVLLFLVAIAVFHAVFTDVHTAVRVCSQLTAVILLAGLVTRTTPVSAMLDLFTRLARPLQHVGVRPERVGLVLALTIRCIPMVAEAWRASREAYVARGLRGGAHRMVVPVIVNLIRSAEALGLALSARGLD</sequence>
<dbReference type="EMBL" id="AOSG01000066">
    <property type="protein sequence ID" value="EOR70592.1"/>
    <property type="molecule type" value="Genomic_DNA"/>
</dbReference>
<gene>
    <name evidence="6" type="ORF">TM51_11868</name>
</gene>
<dbReference type="GO" id="GO:0005886">
    <property type="term" value="C:plasma membrane"/>
    <property type="evidence" value="ECO:0007669"/>
    <property type="project" value="UniProtKB-ARBA"/>
</dbReference>
<dbReference type="CDD" id="cd16914">
    <property type="entry name" value="EcfT"/>
    <property type="match status" value="1"/>
</dbReference>
<dbReference type="InterPro" id="IPR003339">
    <property type="entry name" value="ABC/ECF_trnsptr_transmembrane"/>
</dbReference>